<comment type="caution">
    <text evidence="2">The sequence shown here is derived from an EMBL/GenBank/DDBJ whole genome shotgun (WGS) entry which is preliminary data.</text>
</comment>
<dbReference type="Proteomes" id="UP000826656">
    <property type="component" value="Unassembled WGS sequence"/>
</dbReference>
<protein>
    <submittedName>
        <fullName evidence="2">Uncharacterized protein</fullName>
    </submittedName>
</protein>
<evidence type="ECO:0000313" key="3">
    <source>
        <dbReference type="Proteomes" id="UP000826656"/>
    </source>
</evidence>
<organism evidence="2 3">
    <name type="scientific">Solanum tuberosum</name>
    <name type="common">Potato</name>
    <dbReference type="NCBI Taxonomy" id="4113"/>
    <lineage>
        <taxon>Eukaryota</taxon>
        <taxon>Viridiplantae</taxon>
        <taxon>Streptophyta</taxon>
        <taxon>Embryophyta</taxon>
        <taxon>Tracheophyta</taxon>
        <taxon>Spermatophyta</taxon>
        <taxon>Magnoliopsida</taxon>
        <taxon>eudicotyledons</taxon>
        <taxon>Gunneridae</taxon>
        <taxon>Pentapetalae</taxon>
        <taxon>asterids</taxon>
        <taxon>lamiids</taxon>
        <taxon>Solanales</taxon>
        <taxon>Solanaceae</taxon>
        <taxon>Solanoideae</taxon>
        <taxon>Solaneae</taxon>
        <taxon>Solanum</taxon>
    </lineage>
</organism>
<accession>A0ABQ7V3J4</accession>
<dbReference type="EMBL" id="JAIVGD010000015">
    <property type="protein sequence ID" value="KAH0758636.1"/>
    <property type="molecule type" value="Genomic_DNA"/>
</dbReference>
<feature type="region of interest" description="Disordered" evidence="1">
    <location>
        <begin position="86"/>
        <end position="106"/>
    </location>
</feature>
<keyword evidence="3" id="KW-1185">Reference proteome</keyword>
<gene>
    <name evidence="2" type="ORF">KY290_022129</name>
</gene>
<proteinExistence type="predicted"/>
<reference evidence="2 3" key="1">
    <citation type="journal article" date="2021" name="bioRxiv">
        <title>Chromosome-scale and haplotype-resolved genome assembly of a tetraploid potato cultivar.</title>
        <authorList>
            <person name="Sun H."/>
            <person name="Jiao W.-B."/>
            <person name="Krause K."/>
            <person name="Campoy J.A."/>
            <person name="Goel M."/>
            <person name="Folz-Donahue K."/>
            <person name="Kukat C."/>
            <person name="Huettel B."/>
            <person name="Schneeberger K."/>
        </authorList>
    </citation>
    <scope>NUCLEOTIDE SEQUENCE [LARGE SCALE GENOMIC DNA]</scope>
    <source>
        <strain evidence="2">SolTubOtavaFocal</strain>
        <tissue evidence="2">Leaves</tissue>
    </source>
</reference>
<feature type="compositionally biased region" description="Basic and acidic residues" evidence="1">
    <location>
        <begin position="90"/>
        <end position="106"/>
    </location>
</feature>
<sequence>MHSQEGLLVTLEPEHLGWLFESIGEAKGCSPINGSKNLNIPCVMIILLPLSLFKIVEHIPSSPSVRQWISCQGSLRLPFRIEAPGKQTVSHKEGLAERNDQGSKNS</sequence>
<evidence type="ECO:0000256" key="1">
    <source>
        <dbReference type="SAM" id="MobiDB-lite"/>
    </source>
</evidence>
<evidence type="ECO:0000313" key="2">
    <source>
        <dbReference type="EMBL" id="KAH0758636.1"/>
    </source>
</evidence>
<name>A0ABQ7V3J4_SOLTU</name>